<evidence type="ECO:0000313" key="2">
    <source>
        <dbReference type="EMBL" id="KAF2666742.1"/>
    </source>
</evidence>
<dbReference type="Proteomes" id="UP000799302">
    <property type="component" value="Unassembled WGS sequence"/>
</dbReference>
<dbReference type="EMBL" id="MU004238">
    <property type="protein sequence ID" value="KAF2666742.1"/>
    <property type="molecule type" value="Genomic_DNA"/>
</dbReference>
<keyword evidence="1" id="KW-0812">Transmembrane</keyword>
<sequence length="82" mass="9222">MACIDRDCSHTSKSQAPHYNQVSSKYTISRAFQMASDSVEPRHGEYGLLSLVSFCVISFFILVALFLNTIASGIISLYHWLF</sequence>
<keyword evidence="3" id="KW-1185">Reference proteome</keyword>
<gene>
    <name evidence="2" type="ORF">BT63DRAFT_317457</name>
</gene>
<protein>
    <submittedName>
        <fullName evidence="2">Uncharacterized protein</fullName>
    </submittedName>
</protein>
<evidence type="ECO:0000313" key="3">
    <source>
        <dbReference type="Proteomes" id="UP000799302"/>
    </source>
</evidence>
<accession>A0A6A6U3M8</accession>
<evidence type="ECO:0000256" key="1">
    <source>
        <dbReference type="SAM" id="Phobius"/>
    </source>
</evidence>
<proteinExistence type="predicted"/>
<organism evidence="2 3">
    <name type="scientific">Microthyrium microscopicum</name>
    <dbReference type="NCBI Taxonomy" id="703497"/>
    <lineage>
        <taxon>Eukaryota</taxon>
        <taxon>Fungi</taxon>
        <taxon>Dikarya</taxon>
        <taxon>Ascomycota</taxon>
        <taxon>Pezizomycotina</taxon>
        <taxon>Dothideomycetes</taxon>
        <taxon>Dothideomycetes incertae sedis</taxon>
        <taxon>Microthyriales</taxon>
        <taxon>Microthyriaceae</taxon>
        <taxon>Microthyrium</taxon>
    </lineage>
</organism>
<reference evidence="2" key="1">
    <citation type="journal article" date="2020" name="Stud. Mycol.">
        <title>101 Dothideomycetes genomes: a test case for predicting lifestyles and emergence of pathogens.</title>
        <authorList>
            <person name="Haridas S."/>
            <person name="Albert R."/>
            <person name="Binder M."/>
            <person name="Bloem J."/>
            <person name="Labutti K."/>
            <person name="Salamov A."/>
            <person name="Andreopoulos B."/>
            <person name="Baker S."/>
            <person name="Barry K."/>
            <person name="Bills G."/>
            <person name="Bluhm B."/>
            <person name="Cannon C."/>
            <person name="Castanera R."/>
            <person name="Culley D."/>
            <person name="Daum C."/>
            <person name="Ezra D."/>
            <person name="Gonzalez J."/>
            <person name="Henrissat B."/>
            <person name="Kuo A."/>
            <person name="Liang C."/>
            <person name="Lipzen A."/>
            <person name="Lutzoni F."/>
            <person name="Magnuson J."/>
            <person name="Mondo S."/>
            <person name="Nolan M."/>
            <person name="Ohm R."/>
            <person name="Pangilinan J."/>
            <person name="Park H.-J."/>
            <person name="Ramirez L."/>
            <person name="Alfaro M."/>
            <person name="Sun H."/>
            <person name="Tritt A."/>
            <person name="Yoshinaga Y."/>
            <person name="Zwiers L.-H."/>
            <person name="Turgeon B."/>
            <person name="Goodwin S."/>
            <person name="Spatafora J."/>
            <person name="Crous P."/>
            <person name="Grigoriev I."/>
        </authorList>
    </citation>
    <scope>NUCLEOTIDE SEQUENCE</scope>
    <source>
        <strain evidence="2">CBS 115976</strain>
    </source>
</reference>
<dbReference type="AlphaFoldDB" id="A0A6A6U3M8"/>
<name>A0A6A6U3M8_9PEZI</name>
<keyword evidence="1" id="KW-1133">Transmembrane helix</keyword>
<feature type="transmembrane region" description="Helical" evidence="1">
    <location>
        <begin position="48"/>
        <end position="81"/>
    </location>
</feature>
<keyword evidence="1" id="KW-0472">Membrane</keyword>